<proteinExistence type="predicted"/>
<dbReference type="Proteomes" id="UP001066276">
    <property type="component" value="Chromosome 2_1"/>
</dbReference>
<comment type="caution">
    <text evidence="1">The sequence shown here is derived from an EMBL/GenBank/DDBJ whole genome shotgun (WGS) entry which is preliminary data.</text>
</comment>
<dbReference type="AlphaFoldDB" id="A0AAV7VAT2"/>
<accession>A0AAV7VAT2</accession>
<name>A0AAV7VAT2_PLEWA</name>
<dbReference type="EMBL" id="JANPWB010000003">
    <property type="protein sequence ID" value="KAJ1198695.1"/>
    <property type="molecule type" value="Genomic_DNA"/>
</dbReference>
<protein>
    <submittedName>
        <fullName evidence="1">Uncharacterized protein</fullName>
    </submittedName>
</protein>
<organism evidence="1 2">
    <name type="scientific">Pleurodeles waltl</name>
    <name type="common">Iberian ribbed newt</name>
    <dbReference type="NCBI Taxonomy" id="8319"/>
    <lineage>
        <taxon>Eukaryota</taxon>
        <taxon>Metazoa</taxon>
        <taxon>Chordata</taxon>
        <taxon>Craniata</taxon>
        <taxon>Vertebrata</taxon>
        <taxon>Euteleostomi</taxon>
        <taxon>Amphibia</taxon>
        <taxon>Batrachia</taxon>
        <taxon>Caudata</taxon>
        <taxon>Salamandroidea</taxon>
        <taxon>Salamandridae</taxon>
        <taxon>Pleurodelinae</taxon>
        <taxon>Pleurodeles</taxon>
    </lineage>
</organism>
<gene>
    <name evidence="1" type="ORF">NDU88_002534</name>
</gene>
<sequence>MPHSLGLPRRPSKINFSRPANTATLFFKLCRGRRADSTYSAIGKEQKIVPDTRTEECNGKTEGSSPAYRVPLALLPLHGTQKQ</sequence>
<reference evidence="1" key="1">
    <citation type="journal article" date="2022" name="bioRxiv">
        <title>Sequencing and chromosome-scale assembly of the giantPleurodeles waltlgenome.</title>
        <authorList>
            <person name="Brown T."/>
            <person name="Elewa A."/>
            <person name="Iarovenko S."/>
            <person name="Subramanian E."/>
            <person name="Araus A.J."/>
            <person name="Petzold A."/>
            <person name="Susuki M."/>
            <person name="Suzuki K.-i.T."/>
            <person name="Hayashi T."/>
            <person name="Toyoda A."/>
            <person name="Oliveira C."/>
            <person name="Osipova E."/>
            <person name="Leigh N.D."/>
            <person name="Simon A."/>
            <person name="Yun M.H."/>
        </authorList>
    </citation>
    <scope>NUCLEOTIDE SEQUENCE</scope>
    <source>
        <strain evidence="1">20211129_DDA</strain>
        <tissue evidence="1">Liver</tissue>
    </source>
</reference>
<evidence type="ECO:0000313" key="2">
    <source>
        <dbReference type="Proteomes" id="UP001066276"/>
    </source>
</evidence>
<keyword evidence="2" id="KW-1185">Reference proteome</keyword>
<evidence type="ECO:0000313" key="1">
    <source>
        <dbReference type="EMBL" id="KAJ1198695.1"/>
    </source>
</evidence>